<gene>
    <name evidence="2" type="ORF">Tco_0724791</name>
</gene>
<reference evidence="2" key="1">
    <citation type="journal article" date="2022" name="Int. J. Mol. Sci.">
        <title>Draft Genome of Tanacetum Coccineum: Genomic Comparison of Closely Related Tanacetum-Family Plants.</title>
        <authorList>
            <person name="Yamashiro T."/>
            <person name="Shiraishi A."/>
            <person name="Nakayama K."/>
            <person name="Satake H."/>
        </authorList>
    </citation>
    <scope>NUCLEOTIDE SEQUENCE</scope>
</reference>
<dbReference type="EMBL" id="BQNB010010265">
    <property type="protein sequence ID" value="GJS74910.1"/>
    <property type="molecule type" value="Genomic_DNA"/>
</dbReference>
<evidence type="ECO:0000313" key="2">
    <source>
        <dbReference type="EMBL" id="GJS74910.1"/>
    </source>
</evidence>
<proteinExistence type="predicted"/>
<evidence type="ECO:0000313" key="3">
    <source>
        <dbReference type="Proteomes" id="UP001151760"/>
    </source>
</evidence>
<name>A0ABQ4YB32_9ASTR</name>
<protein>
    <submittedName>
        <fullName evidence="2">Uncharacterized protein</fullName>
    </submittedName>
</protein>
<dbReference type="Proteomes" id="UP001151760">
    <property type="component" value="Unassembled WGS sequence"/>
</dbReference>
<organism evidence="2 3">
    <name type="scientific">Tanacetum coccineum</name>
    <dbReference type="NCBI Taxonomy" id="301880"/>
    <lineage>
        <taxon>Eukaryota</taxon>
        <taxon>Viridiplantae</taxon>
        <taxon>Streptophyta</taxon>
        <taxon>Embryophyta</taxon>
        <taxon>Tracheophyta</taxon>
        <taxon>Spermatophyta</taxon>
        <taxon>Magnoliopsida</taxon>
        <taxon>eudicotyledons</taxon>
        <taxon>Gunneridae</taxon>
        <taxon>Pentapetalae</taxon>
        <taxon>asterids</taxon>
        <taxon>campanulids</taxon>
        <taxon>Asterales</taxon>
        <taxon>Asteraceae</taxon>
        <taxon>Asteroideae</taxon>
        <taxon>Anthemideae</taxon>
        <taxon>Anthemidinae</taxon>
        <taxon>Tanacetum</taxon>
    </lineage>
</organism>
<accession>A0ABQ4YB32</accession>
<comment type="caution">
    <text evidence="2">The sequence shown here is derived from an EMBL/GenBank/DDBJ whole genome shotgun (WGS) entry which is preliminary data.</text>
</comment>
<feature type="region of interest" description="Disordered" evidence="1">
    <location>
        <begin position="343"/>
        <end position="365"/>
    </location>
</feature>
<reference evidence="2" key="2">
    <citation type="submission" date="2022-01" db="EMBL/GenBank/DDBJ databases">
        <authorList>
            <person name="Yamashiro T."/>
            <person name="Shiraishi A."/>
            <person name="Satake H."/>
            <person name="Nakayama K."/>
        </authorList>
    </citation>
    <scope>NUCLEOTIDE SEQUENCE</scope>
</reference>
<evidence type="ECO:0000256" key="1">
    <source>
        <dbReference type="SAM" id="MobiDB-lite"/>
    </source>
</evidence>
<feature type="region of interest" description="Disordered" evidence="1">
    <location>
        <begin position="75"/>
        <end position="102"/>
    </location>
</feature>
<keyword evidence="3" id="KW-1185">Reference proteome</keyword>
<sequence length="511" mass="56737">MVSEYGNSFKLVARTTKNADGTSTLTILRPVTTEEKAQKKTDVKARSMNKPDMGTISFDDLYNNFKIVEQEVKRSVTSSSNSSSQNVAFVSTPGSTNEDNTANVQVSTTSTNVSTASTNNSTASLNQMHEDDLEEIDLKWQLALLSLKERKFYQRTGKKIIINGSDTVDYDKSKVECFNYTSSKAMVAFDGAGFDWSFMADEEVPTNLELMAFSDSEIEKLKKEKESNQIKIDNFENASKSLDKLIRSQIVDKSRKGVGFENYNAVAPPPTGLFAPLTIDLSSSGLKEFQQPEFESYGVNIKKSVSENSSNEIKKTTGAPIIEDWVFNCDEIETEVMVSDNVQHKPEQAKQSRKITEKPKNNRTNWNEKKTQKLGVAFQFTKKACFVCGSFNHLIKDCDFHDKKDGTKTCDEQLVLTKSGIVPISTARQSSSRAAAPLSAARPINTAAPKPFVDVAKTKPNVIQKEHSLSRRPFNQQTALNNRILNNKVNTAKVNSINTTKGKRVTSDVGE</sequence>
<feature type="compositionally biased region" description="Low complexity" evidence="1">
    <location>
        <begin position="75"/>
        <end position="91"/>
    </location>
</feature>